<keyword evidence="2" id="KW-1185">Reference proteome</keyword>
<evidence type="ECO:0000313" key="2">
    <source>
        <dbReference type="Proteomes" id="UP001148662"/>
    </source>
</evidence>
<organism evidence="1 2">
    <name type="scientific">Phlebia brevispora</name>
    <dbReference type="NCBI Taxonomy" id="194682"/>
    <lineage>
        <taxon>Eukaryota</taxon>
        <taxon>Fungi</taxon>
        <taxon>Dikarya</taxon>
        <taxon>Basidiomycota</taxon>
        <taxon>Agaricomycotina</taxon>
        <taxon>Agaricomycetes</taxon>
        <taxon>Polyporales</taxon>
        <taxon>Meruliaceae</taxon>
        <taxon>Phlebia</taxon>
    </lineage>
</organism>
<reference evidence="1" key="1">
    <citation type="submission" date="2022-07" db="EMBL/GenBank/DDBJ databases">
        <title>Genome Sequence of Phlebia brevispora.</title>
        <authorList>
            <person name="Buettner E."/>
        </authorList>
    </citation>
    <scope>NUCLEOTIDE SEQUENCE</scope>
    <source>
        <strain evidence="1">MPL23</strain>
    </source>
</reference>
<gene>
    <name evidence="1" type="ORF">NM688_g5938</name>
</gene>
<dbReference type="EMBL" id="JANHOG010001150">
    <property type="protein sequence ID" value="KAJ3542782.1"/>
    <property type="molecule type" value="Genomic_DNA"/>
</dbReference>
<accession>A0ACC1SMJ1</accession>
<proteinExistence type="predicted"/>
<name>A0ACC1SMJ1_9APHY</name>
<evidence type="ECO:0000313" key="1">
    <source>
        <dbReference type="EMBL" id="KAJ3542782.1"/>
    </source>
</evidence>
<comment type="caution">
    <text evidence="1">The sequence shown here is derived from an EMBL/GenBank/DDBJ whole genome shotgun (WGS) entry which is preliminary data.</text>
</comment>
<dbReference type="Proteomes" id="UP001148662">
    <property type="component" value="Unassembled WGS sequence"/>
</dbReference>
<protein>
    <submittedName>
        <fullName evidence="1">Uncharacterized protein</fullName>
    </submittedName>
</protein>
<sequence length="685" mass="77072">MSQDSASQEVSDRLQAVQVTPRSKTITSSASNMASSSDHAASRVALRNELAGRQCFDDQSVLQRLGTERVTDAFVDACYLDFTRDSTHYDHFETLREIVSQGERGGGKRETQMYESLLHILSYIADYEWNDMKGRGDGPRHASHSSQHNLTPEVHTLGFPRYQPDLSIVDPGTPFVPSGPRGELRYSSHWRYRAAFVEVKPTSAQGPTSRKGETVQEIVQQAADYARLHMAARPFQLFSVCLLIYGLKFCVAIFDRDGVVFSPEGDLATRDGWNSFVRIARCLAVTMTDEELGRDPTAQLLASSDPTTLRLQKEARLLGLAVPDNFLSVSLGDSTGRRWATVAMIWSSLSLIGRGTTVWVVKELHNGKPEGAVRVMKTAWRSSRRTPEASIYKALQDAQKFRSHDCVAQLDVGDDVRSQDRRIISVSTLRASEDRSPDESREDKILHRLLLSPVGRPIWEYESEEILIRGIKAAIEGHKYLYENGILHRDVSAGNVLLAQHPQPGMEGFITDLDYARVGETSRVAEQAKAAGKSVPHGGHITGTYQFMSIRILRLMWLDKIDQNPSEIVNEVRDDLESFVWVFCYALMRHHVSYHPKDAMAEELFRDAYGRLNLDAIHDSRASLKPILTMRSFGNSLSVQLFQWFRQQLRLLMRPPLYDGETGFEFTYETLVAWLDTALAAVTKA</sequence>